<evidence type="ECO:0000256" key="4">
    <source>
        <dbReference type="ARBA" id="ARBA00022741"/>
    </source>
</evidence>
<reference evidence="9 10" key="1">
    <citation type="submission" date="2011-10" db="EMBL/GenBank/DDBJ databases">
        <title>Metabolic and evolutionary patterns in the extreme acidophile Ferroplasma acidiphilum.</title>
        <authorList>
            <person name="Golyshina O.V."/>
            <person name="Kozyavkin S.A."/>
            <person name="Tatusov R.L."/>
            <person name="Slesarev A.I."/>
            <person name="Golyshin P.N."/>
        </authorList>
    </citation>
    <scope>NUCLEOTIDE SEQUENCE [LARGE SCALE GENOMIC DNA]</scope>
    <source>
        <strain evidence="10">Y</strain>
    </source>
</reference>
<dbReference type="Gene3D" id="3.40.50.300">
    <property type="entry name" value="P-loop containing nucleotide triphosphate hydrolases"/>
    <property type="match status" value="1"/>
</dbReference>
<accession>A0A1V0N479</accession>
<dbReference type="CDD" id="cd03301">
    <property type="entry name" value="ABC_MalK_N"/>
    <property type="match status" value="1"/>
</dbReference>
<gene>
    <name evidence="9" type="ORF">FAD_1026</name>
</gene>
<evidence type="ECO:0000256" key="1">
    <source>
        <dbReference type="ARBA" id="ARBA00004202"/>
    </source>
</evidence>
<dbReference type="OrthoDB" id="18368at2157"/>
<dbReference type="Proteomes" id="UP000192050">
    <property type="component" value="Chromosome"/>
</dbReference>
<dbReference type="FunFam" id="3.40.50.300:FF:000042">
    <property type="entry name" value="Maltose/maltodextrin ABC transporter, ATP-binding protein"/>
    <property type="match status" value="1"/>
</dbReference>
<dbReference type="Gene3D" id="2.40.50.100">
    <property type="match status" value="1"/>
</dbReference>
<proteinExistence type="predicted"/>
<keyword evidence="2" id="KW-0813">Transport</keyword>
<dbReference type="InterPro" id="IPR003439">
    <property type="entry name" value="ABC_transporter-like_ATP-bd"/>
</dbReference>
<dbReference type="KEGG" id="fai:FAD_1026"/>
<protein>
    <submittedName>
        <fullName evidence="9">ABC-type sugar transporter, ATPase component</fullName>
    </submittedName>
</protein>
<dbReference type="InterPro" id="IPR047641">
    <property type="entry name" value="ABC_transpr_MalK/UgpC-like"/>
</dbReference>
<keyword evidence="9" id="KW-0762">Sugar transport</keyword>
<sequence>MADVKVIDVYKSYGKVPVLKGLNFDIENGEFFVLLGSSGSGKSTTLNILAGLDTMDSGKILFDNNAVNQLSPVERGVAMVFQNYALYPHMTVFKNMAFPLKMLNYKKESIIRIVNEVAKTLDITTLLDRYPRELSGGQAQRIALGRALVRDPKIFLLDEPLSNLDANIRSKIRNELKLMQEELNRTFIYVTHDQMEAMSLGDHIGILHNGLLEQYGKPIDIYNNPVNEYIATFLGDPEMNMLSCRKNGNIYEGECSIQFKLNSEDKNITLGVRPENIYLHKQNDDDIEGKIVPKISELLGSRTLIIGMAGSDKEIKIITEESDISIGKEIPVYFNLNKCHVFNEKGDNINK</sequence>
<evidence type="ECO:0000256" key="2">
    <source>
        <dbReference type="ARBA" id="ARBA00022448"/>
    </source>
</evidence>
<keyword evidence="7" id="KW-0472">Membrane</keyword>
<keyword evidence="10" id="KW-1185">Reference proteome</keyword>
<dbReference type="PANTHER" id="PTHR43875">
    <property type="entry name" value="MALTODEXTRIN IMPORT ATP-BINDING PROTEIN MSMX"/>
    <property type="match status" value="1"/>
</dbReference>
<evidence type="ECO:0000313" key="10">
    <source>
        <dbReference type="Proteomes" id="UP000192050"/>
    </source>
</evidence>
<dbReference type="SUPFAM" id="SSF52540">
    <property type="entry name" value="P-loop containing nucleoside triphosphate hydrolases"/>
    <property type="match status" value="1"/>
</dbReference>
<dbReference type="AlphaFoldDB" id="A0A1V0N479"/>
<dbReference type="GO" id="GO:0016887">
    <property type="term" value="F:ATP hydrolysis activity"/>
    <property type="evidence" value="ECO:0007669"/>
    <property type="project" value="InterPro"/>
</dbReference>
<comment type="subcellular location">
    <subcellularLocation>
        <location evidence="1">Cell membrane</location>
        <topology evidence="1">Peripheral membrane protein</topology>
    </subcellularLocation>
</comment>
<evidence type="ECO:0000259" key="8">
    <source>
        <dbReference type="PROSITE" id="PS50893"/>
    </source>
</evidence>
<organism evidence="9 10">
    <name type="scientific">Ferroplasma acidiphilum</name>
    <dbReference type="NCBI Taxonomy" id="74969"/>
    <lineage>
        <taxon>Archaea</taxon>
        <taxon>Methanobacteriati</taxon>
        <taxon>Thermoplasmatota</taxon>
        <taxon>Thermoplasmata</taxon>
        <taxon>Thermoplasmatales</taxon>
        <taxon>Ferroplasmaceae</taxon>
        <taxon>Ferroplasma</taxon>
    </lineage>
</organism>
<dbReference type="STRING" id="74969.FAD_1026"/>
<dbReference type="InterPro" id="IPR003593">
    <property type="entry name" value="AAA+_ATPase"/>
</dbReference>
<keyword evidence="6" id="KW-1278">Translocase</keyword>
<dbReference type="GO" id="GO:0005524">
    <property type="term" value="F:ATP binding"/>
    <property type="evidence" value="ECO:0007669"/>
    <property type="project" value="UniProtKB-KW"/>
</dbReference>
<evidence type="ECO:0000256" key="5">
    <source>
        <dbReference type="ARBA" id="ARBA00022840"/>
    </source>
</evidence>
<feature type="domain" description="ABC transporter" evidence="8">
    <location>
        <begin position="4"/>
        <end position="234"/>
    </location>
</feature>
<dbReference type="InterPro" id="IPR027417">
    <property type="entry name" value="P-loop_NTPase"/>
</dbReference>
<dbReference type="GO" id="GO:0008643">
    <property type="term" value="P:carbohydrate transport"/>
    <property type="evidence" value="ECO:0007669"/>
    <property type="project" value="InterPro"/>
</dbReference>
<evidence type="ECO:0000256" key="7">
    <source>
        <dbReference type="ARBA" id="ARBA00023136"/>
    </source>
</evidence>
<dbReference type="InterPro" id="IPR015855">
    <property type="entry name" value="ABC_transpr_MalK-like"/>
</dbReference>
<dbReference type="GO" id="GO:0140359">
    <property type="term" value="F:ABC-type transporter activity"/>
    <property type="evidence" value="ECO:0007669"/>
    <property type="project" value="InterPro"/>
</dbReference>
<dbReference type="Pfam" id="PF00005">
    <property type="entry name" value="ABC_tran"/>
    <property type="match status" value="1"/>
</dbReference>
<dbReference type="PANTHER" id="PTHR43875:SF15">
    <property type="entry name" value="TREHALOSE IMPORT ATP-BINDING PROTEIN SUGC"/>
    <property type="match status" value="1"/>
</dbReference>
<evidence type="ECO:0000256" key="6">
    <source>
        <dbReference type="ARBA" id="ARBA00022967"/>
    </source>
</evidence>
<keyword evidence="3" id="KW-1003">Cell membrane</keyword>
<keyword evidence="4" id="KW-0547">Nucleotide-binding</keyword>
<dbReference type="PROSITE" id="PS00211">
    <property type="entry name" value="ABC_TRANSPORTER_1"/>
    <property type="match status" value="1"/>
</dbReference>
<dbReference type="SMART" id="SM00382">
    <property type="entry name" value="AAA"/>
    <property type="match status" value="1"/>
</dbReference>
<evidence type="ECO:0000256" key="3">
    <source>
        <dbReference type="ARBA" id="ARBA00022475"/>
    </source>
</evidence>
<keyword evidence="5" id="KW-0067">ATP-binding</keyword>
<evidence type="ECO:0000313" key="9">
    <source>
        <dbReference type="EMBL" id="ARD84907.1"/>
    </source>
</evidence>
<dbReference type="InterPro" id="IPR017871">
    <property type="entry name" value="ABC_transporter-like_CS"/>
</dbReference>
<dbReference type="EMBL" id="CP015363">
    <property type="protein sequence ID" value="ARD84907.1"/>
    <property type="molecule type" value="Genomic_DNA"/>
</dbReference>
<name>A0A1V0N479_9ARCH</name>
<dbReference type="SUPFAM" id="SSF50331">
    <property type="entry name" value="MOP-like"/>
    <property type="match status" value="1"/>
</dbReference>
<dbReference type="GO" id="GO:0055052">
    <property type="term" value="C:ATP-binding cassette (ABC) transporter complex, substrate-binding subunit-containing"/>
    <property type="evidence" value="ECO:0007669"/>
    <property type="project" value="TreeGrafter"/>
</dbReference>
<dbReference type="InterPro" id="IPR008995">
    <property type="entry name" value="Mo/tungstate-bd_C_term_dom"/>
</dbReference>
<dbReference type="PROSITE" id="PS50893">
    <property type="entry name" value="ABC_TRANSPORTER_2"/>
    <property type="match status" value="1"/>
</dbReference>